<evidence type="ECO:0000313" key="2">
    <source>
        <dbReference type="EMBL" id="KAL3095250.1"/>
    </source>
</evidence>
<accession>A0ABD2JX83</accession>
<keyword evidence="3" id="KW-1185">Reference proteome</keyword>
<sequence length="185" mass="21083">MSAHYRTTINLVHPEAAEIANNTKDFPVPARPQGQSDLIFSQQIRSLIQELDEEATDVRDFISQLSDASDRWMTLRTSMTGNERTQDNTSYDEFIAATPFPQTLNNLKKYDRSLRTQRRKLETAIPQNNPTNTNNTNSPNSSVIHLPKTELPKFSGNCIEYQSFGIHLSLVFMICPFPIPLNLRI</sequence>
<dbReference type="AlphaFoldDB" id="A0ABD2JX83"/>
<evidence type="ECO:0000256" key="1">
    <source>
        <dbReference type="SAM" id="MobiDB-lite"/>
    </source>
</evidence>
<evidence type="ECO:0000313" key="3">
    <source>
        <dbReference type="Proteomes" id="UP001620626"/>
    </source>
</evidence>
<name>A0ABD2JX83_9BILA</name>
<dbReference type="EMBL" id="JBICBT010000881">
    <property type="protein sequence ID" value="KAL3095250.1"/>
    <property type="molecule type" value="Genomic_DNA"/>
</dbReference>
<comment type="caution">
    <text evidence="2">The sequence shown here is derived from an EMBL/GenBank/DDBJ whole genome shotgun (WGS) entry which is preliminary data.</text>
</comment>
<gene>
    <name evidence="2" type="ORF">niasHT_020401</name>
</gene>
<proteinExistence type="predicted"/>
<feature type="compositionally biased region" description="Low complexity" evidence="1">
    <location>
        <begin position="128"/>
        <end position="142"/>
    </location>
</feature>
<reference evidence="2 3" key="1">
    <citation type="submission" date="2024-10" db="EMBL/GenBank/DDBJ databases">
        <authorList>
            <person name="Kim D."/>
        </authorList>
    </citation>
    <scope>NUCLEOTIDE SEQUENCE [LARGE SCALE GENOMIC DNA]</scope>
    <source>
        <strain evidence="2">BH-2024</strain>
    </source>
</reference>
<feature type="region of interest" description="Disordered" evidence="1">
    <location>
        <begin position="123"/>
        <end position="143"/>
    </location>
</feature>
<protein>
    <submittedName>
        <fullName evidence="2">Uncharacterized protein</fullName>
    </submittedName>
</protein>
<dbReference type="Proteomes" id="UP001620626">
    <property type="component" value="Unassembled WGS sequence"/>
</dbReference>
<organism evidence="2 3">
    <name type="scientific">Heterodera trifolii</name>
    <dbReference type="NCBI Taxonomy" id="157864"/>
    <lineage>
        <taxon>Eukaryota</taxon>
        <taxon>Metazoa</taxon>
        <taxon>Ecdysozoa</taxon>
        <taxon>Nematoda</taxon>
        <taxon>Chromadorea</taxon>
        <taxon>Rhabditida</taxon>
        <taxon>Tylenchina</taxon>
        <taxon>Tylenchomorpha</taxon>
        <taxon>Tylenchoidea</taxon>
        <taxon>Heteroderidae</taxon>
        <taxon>Heteroderinae</taxon>
        <taxon>Heterodera</taxon>
    </lineage>
</organism>